<dbReference type="AlphaFoldDB" id="A0A0S7XPG5"/>
<dbReference type="PRINTS" id="PR01490">
    <property type="entry name" value="RTXTOXIND"/>
</dbReference>
<dbReference type="GO" id="GO:0030313">
    <property type="term" value="C:cell envelope"/>
    <property type="evidence" value="ECO:0007669"/>
    <property type="project" value="UniProtKB-SubCell"/>
</dbReference>
<accession>A0A0S7XPG5</accession>
<evidence type="ECO:0000259" key="6">
    <source>
        <dbReference type="Pfam" id="PF25954"/>
    </source>
</evidence>
<dbReference type="InterPro" id="IPR058625">
    <property type="entry name" value="MdtA-like_BSH"/>
</dbReference>
<proteinExistence type="inferred from homology"/>
<organism evidence="7 8">
    <name type="scientific">candidate division KD3-62 bacterium DG_56</name>
    <dbReference type="NCBI Taxonomy" id="1704032"/>
    <lineage>
        <taxon>Bacteria</taxon>
        <taxon>candidate division KD3-62</taxon>
    </lineage>
</organism>
<feature type="coiled-coil region" evidence="4">
    <location>
        <begin position="100"/>
        <end position="248"/>
    </location>
</feature>
<feature type="domain" description="Multidrug resistance protein MdtA-like barrel-sandwich hybrid" evidence="5">
    <location>
        <begin position="60"/>
        <end position="310"/>
    </location>
</feature>
<gene>
    <name evidence="7" type="ORF">AMK68_01710</name>
</gene>
<dbReference type="InterPro" id="IPR050465">
    <property type="entry name" value="UPF0194_transport"/>
</dbReference>
<dbReference type="PANTHER" id="PTHR32347">
    <property type="entry name" value="EFFLUX SYSTEM COMPONENT YKNX-RELATED"/>
    <property type="match status" value="1"/>
</dbReference>
<sequence length="492" mass="52557">MKWVIIVVGILLSLAVGVTIWVRTRGGSDADPGDLQTVRVQRGTVSLTVSGDGVLEPLTTVTVKSYAGGRVDTLAVEVGDQVKPGDLIAKIDPTDNLTAYEQARADLDAARARLAQAQEQARAQPTLTKASIAQAEASHNAAVEDVKRLQKATHPQARAAARATLDKAQANLEIADKELKRAQDLRSQGFLAQSEVDTAVNRRDLAKAELASAQERWDTLQQEEATELDAAQARAAQAKAGLDRARADAVQDRIQKANVTSADAQVVRAEAQVDNARTMLDYTTIRAPRAGVVLEKIVEEGTIITSGRSAVAQGTDIVVIGDLTKMFVEVSLDEADVGKVRVGLPVHIGVEAFPDEAFRGVVTRIDPQAVTQQNITTVLVTVEIANADARLKPGMTASCDFLVEKVDDTLYLPSRAVQRAEDGHVVMAMQAGQQVRLPVEVGLVGDERTEILEGLREGHEVVLPALGGPPASQSDWIRQRGRRAGGAGGFVR</sequence>
<dbReference type="EMBL" id="LIZY01000028">
    <property type="protein sequence ID" value="KPJ64397.1"/>
    <property type="molecule type" value="Genomic_DNA"/>
</dbReference>
<evidence type="ECO:0000256" key="4">
    <source>
        <dbReference type="SAM" id="Coils"/>
    </source>
</evidence>
<dbReference type="Proteomes" id="UP000052020">
    <property type="component" value="Unassembled WGS sequence"/>
</dbReference>
<dbReference type="InterPro" id="IPR058792">
    <property type="entry name" value="Beta-barrel_RND_2"/>
</dbReference>
<dbReference type="Gene3D" id="1.10.287.470">
    <property type="entry name" value="Helix hairpin bin"/>
    <property type="match status" value="1"/>
</dbReference>
<dbReference type="InterPro" id="IPR006143">
    <property type="entry name" value="RND_pump_MFP"/>
</dbReference>
<dbReference type="Pfam" id="PF25917">
    <property type="entry name" value="BSH_RND"/>
    <property type="match status" value="1"/>
</dbReference>
<dbReference type="NCBIfam" id="TIGR01730">
    <property type="entry name" value="RND_mfp"/>
    <property type="match status" value="1"/>
</dbReference>
<dbReference type="Gene3D" id="2.40.50.100">
    <property type="match status" value="2"/>
</dbReference>
<evidence type="ECO:0000259" key="5">
    <source>
        <dbReference type="Pfam" id="PF25917"/>
    </source>
</evidence>
<evidence type="ECO:0000256" key="1">
    <source>
        <dbReference type="ARBA" id="ARBA00004196"/>
    </source>
</evidence>
<comment type="similarity">
    <text evidence="2">Belongs to the membrane fusion protein (MFP) (TC 8.A.1) family.</text>
</comment>
<comment type="caution">
    <text evidence="7">The sequence shown here is derived from an EMBL/GenBank/DDBJ whole genome shotgun (WGS) entry which is preliminary data.</text>
</comment>
<protein>
    <recommendedName>
        <fullName evidence="9">RND efflux pump membrane fusion protein barrel-sandwich domain-containing protein</fullName>
    </recommendedName>
</protein>
<dbReference type="GO" id="GO:0022857">
    <property type="term" value="F:transmembrane transporter activity"/>
    <property type="evidence" value="ECO:0007669"/>
    <property type="project" value="InterPro"/>
</dbReference>
<feature type="domain" description="CusB-like beta-barrel" evidence="6">
    <location>
        <begin position="328"/>
        <end position="401"/>
    </location>
</feature>
<keyword evidence="3 4" id="KW-0175">Coiled coil</keyword>
<dbReference type="SUPFAM" id="SSF111369">
    <property type="entry name" value="HlyD-like secretion proteins"/>
    <property type="match status" value="3"/>
</dbReference>
<comment type="subcellular location">
    <subcellularLocation>
        <location evidence="1">Cell envelope</location>
    </subcellularLocation>
</comment>
<dbReference type="Gene3D" id="2.40.420.20">
    <property type="match status" value="1"/>
</dbReference>
<reference evidence="7 8" key="1">
    <citation type="journal article" date="2015" name="Microbiome">
        <title>Genomic resolution of linkages in carbon, nitrogen, and sulfur cycling among widespread estuary sediment bacteria.</title>
        <authorList>
            <person name="Baker B.J."/>
            <person name="Lazar C.S."/>
            <person name="Teske A.P."/>
            <person name="Dick G.J."/>
        </authorList>
    </citation>
    <scope>NUCLEOTIDE SEQUENCE [LARGE SCALE GENOMIC DNA]</scope>
    <source>
        <strain evidence="7">DG_56</strain>
    </source>
</reference>
<dbReference type="Gene3D" id="2.40.30.170">
    <property type="match status" value="1"/>
</dbReference>
<evidence type="ECO:0000256" key="2">
    <source>
        <dbReference type="ARBA" id="ARBA00009477"/>
    </source>
</evidence>
<evidence type="ECO:0000256" key="3">
    <source>
        <dbReference type="ARBA" id="ARBA00023054"/>
    </source>
</evidence>
<evidence type="ECO:0000313" key="7">
    <source>
        <dbReference type="EMBL" id="KPJ64397.1"/>
    </source>
</evidence>
<dbReference type="Pfam" id="PF25954">
    <property type="entry name" value="Beta-barrel_RND_2"/>
    <property type="match status" value="1"/>
</dbReference>
<dbReference type="FunFam" id="2.40.30.170:FF:000010">
    <property type="entry name" value="Efflux RND transporter periplasmic adaptor subunit"/>
    <property type="match status" value="1"/>
</dbReference>
<evidence type="ECO:0008006" key="9">
    <source>
        <dbReference type="Google" id="ProtNLM"/>
    </source>
</evidence>
<evidence type="ECO:0000313" key="8">
    <source>
        <dbReference type="Proteomes" id="UP000052020"/>
    </source>
</evidence>
<dbReference type="GO" id="GO:0016020">
    <property type="term" value="C:membrane"/>
    <property type="evidence" value="ECO:0007669"/>
    <property type="project" value="InterPro"/>
</dbReference>
<name>A0A0S7XPG5_9BACT</name>